<proteinExistence type="inferred from homology"/>
<dbReference type="KEGG" id="vab:WPS_12380"/>
<dbReference type="SUPFAM" id="SSF54810">
    <property type="entry name" value="GMP synthetase C-terminal dimerisation domain"/>
    <property type="match status" value="1"/>
</dbReference>
<dbReference type="GO" id="GO:0003921">
    <property type="term" value="F:GMP synthase activity"/>
    <property type="evidence" value="ECO:0007669"/>
    <property type="project" value="InterPro"/>
</dbReference>
<comment type="catalytic activity">
    <reaction evidence="9">
        <text>XMP + L-glutamine + ATP + H2O = GMP + L-glutamate + AMP + diphosphate + 2 H(+)</text>
        <dbReference type="Rhea" id="RHEA:11680"/>
        <dbReference type="ChEBI" id="CHEBI:15377"/>
        <dbReference type="ChEBI" id="CHEBI:15378"/>
        <dbReference type="ChEBI" id="CHEBI:29985"/>
        <dbReference type="ChEBI" id="CHEBI:30616"/>
        <dbReference type="ChEBI" id="CHEBI:33019"/>
        <dbReference type="ChEBI" id="CHEBI:57464"/>
        <dbReference type="ChEBI" id="CHEBI:58115"/>
        <dbReference type="ChEBI" id="CHEBI:58359"/>
        <dbReference type="ChEBI" id="CHEBI:456215"/>
        <dbReference type="EC" id="6.3.5.2"/>
    </reaction>
</comment>
<keyword evidence="8 9" id="KW-0315">Glutamine amidotransferase</keyword>
<dbReference type="GO" id="GO:0005829">
    <property type="term" value="C:cytosol"/>
    <property type="evidence" value="ECO:0007669"/>
    <property type="project" value="TreeGrafter"/>
</dbReference>
<dbReference type="EMBL" id="AP025523">
    <property type="protein sequence ID" value="BDE05962.1"/>
    <property type="molecule type" value="Genomic_DNA"/>
</dbReference>
<dbReference type="InterPro" id="IPR014729">
    <property type="entry name" value="Rossmann-like_a/b/a_fold"/>
</dbReference>
<dbReference type="NCBIfam" id="TIGR00884">
    <property type="entry name" value="guaA_Cterm"/>
    <property type="match status" value="1"/>
</dbReference>
<dbReference type="NCBIfam" id="NF000848">
    <property type="entry name" value="PRK00074.1"/>
    <property type="match status" value="1"/>
</dbReference>
<evidence type="ECO:0000256" key="2">
    <source>
        <dbReference type="ARBA" id="ARBA00005153"/>
    </source>
</evidence>
<evidence type="ECO:0000256" key="4">
    <source>
        <dbReference type="ARBA" id="ARBA00022741"/>
    </source>
</evidence>
<dbReference type="Proteomes" id="UP001317532">
    <property type="component" value="Chromosome"/>
</dbReference>
<dbReference type="Gene3D" id="3.40.50.620">
    <property type="entry name" value="HUPs"/>
    <property type="match status" value="1"/>
</dbReference>
<evidence type="ECO:0000313" key="13">
    <source>
        <dbReference type="Proteomes" id="UP001317532"/>
    </source>
</evidence>
<dbReference type="FunFam" id="3.30.300.10:FF:000002">
    <property type="entry name" value="GMP synthase [glutamine-hydrolyzing]"/>
    <property type="match status" value="1"/>
</dbReference>
<dbReference type="InterPro" id="IPR001674">
    <property type="entry name" value="GMP_synth_C"/>
</dbReference>
<dbReference type="InterPro" id="IPR029062">
    <property type="entry name" value="Class_I_gatase-like"/>
</dbReference>
<feature type="domain" description="GMPS ATP-PPase" evidence="11">
    <location>
        <begin position="199"/>
        <end position="391"/>
    </location>
</feature>
<feature type="active site" description="Nucleophile" evidence="9">
    <location>
        <position position="84"/>
    </location>
</feature>
<dbReference type="FunFam" id="3.40.50.880:FF:000001">
    <property type="entry name" value="GMP synthase [glutamine-hydrolyzing]"/>
    <property type="match status" value="1"/>
</dbReference>
<feature type="active site" evidence="9">
    <location>
        <position position="174"/>
    </location>
</feature>
<evidence type="ECO:0000256" key="1">
    <source>
        <dbReference type="ARBA" id="ARBA00002332"/>
    </source>
</evidence>
<evidence type="ECO:0000259" key="11">
    <source>
        <dbReference type="PROSITE" id="PS51553"/>
    </source>
</evidence>
<dbReference type="PRINTS" id="PR00096">
    <property type="entry name" value="GATASE"/>
</dbReference>
<dbReference type="GO" id="GO:0005524">
    <property type="term" value="F:ATP binding"/>
    <property type="evidence" value="ECO:0007669"/>
    <property type="project" value="UniProtKB-UniRule"/>
</dbReference>
<keyword evidence="6 9" id="KW-0658">Purine biosynthesis</keyword>
<evidence type="ECO:0000313" key="12">
    <source>
        <dbReference type="EMBL" id="BDE05962.1"/>
    </source>
</evidence>
<dbReference type="HAMAP" id="MF_00344">
    <property type="entry name" value="GMP_synthase"/>
    <property type="match status" value="1"/>
</dbReference>
<dbReference type="PROSITE" id="PS51553">
    <property type="entry name" value="GMPS_ATP_PPASE"/>
    <property type="match status" value="1"/>
</dbReference>
<protein>
    <recommendedName>
        <fullName evidence="9">GMP synthase [glutamine-hydrolyzing]</fullName>
        <ecNumber evidence="9">6.3.5.2</ecNumber>
    </recommendedName>
    <alternativeName>
        <fullName evidence="9">GMP synthetase</fullName>
    </alternativeName>
    <alternativeName>
        <fullName evidence="9">Glutamine amidotransferase</fullName>
    </alternativeName>
</protein>
<dbReference type="CDD" id="cd01997">
    <property type="entry name" value="GMP_synthase_C"/>
    <property type="match status" value="1"/>
</dbReference>
<dbReference type="CDD" id="cd01742">
    <property type="entry name" value="GATase1_GMP_Synthase"/>
    <property type="match status" value="1"/>
</dbReference>
<accession>A0AAN1XX99</accession>
<evidence type="ECO:0000256" key="7">
    <source>
        <dbReference type="ARBA" id="ARBA00022840"/>
    </source>
</evidence>
<dbReference type="PANTHER" id="PTHR11922">
    <property type="entry name" value="GMP SYNTHASE-RELATED"/>
    <property type="match status" value="1"/>
</dbReference>
<gene>
    <name evidence="9 12" type="primary">guaA</name>
    <name evidence="12" type="ORF">WPS_12380</name>
</gene>
<evidence type="ECO:0000256" key="5">
    <source>
        <dbReference type="ARBA" id="ARBA00022749"/>
    </source>
</evidence>
<dbReference type="PRINTS" id="PR00097">
    <property type="entry name" value="ANTSNTHASEII"/>
</dbReference>
<dbReference type="InterPro" id="IPR025777">
    <property type="entry name" value="GMPS_ATP_PPase_dom"/>
</dbReference>
<dbReference type="Pfam" id="PF00117">
    <property type="entry name" value="GATase"/>
    <property type="match status" value="1"/>
</dbReference>
<dbReference type="Gene3D" id="3.40.50.880">
    <property type="match status" value="1"/>
</dbReference>
<dbReference type="NCBIfam" id="TIGR00888">
    <property type="entry name" value="guaA_Nterm"/>
    <property type="match status" value="1"/>
</dbReference>
<evidence type="ECO:0000256" key="6">
    <source>
        <dbReference type="ARBA" id="ARBA00022755"/>
    </source>
</evidence>
<dbReference type="PANTHER" id="PTHR11922:SF2">
    <property type="entry name" value="GMP SYNTHASE [GLUTAMINE-HYDROLYZING]"/>
    <property type="match status" value="1"/>
</dbReference>
<feature type="active site" evidence="9">
    <location>
        <position position="172"/>
    </location>
</feature>
<sequence length="520" mass="56272">MQARPATVVILDFGSQVSQLIARRAREANVYSELLPYDAAWSEIVKREPAAIILSGGPESTLGDDALDCDPQVYASGLPLLGICYGMQLLAKHLGGTLVPLDHREFGPAQLTVDRADSALFLGVPHESRVWMSHGDSVTQVPPGFTPLAHTGRCAIAAMGDDARRTYAVQFHPEVVHTEAGTAILENFLHTIAGIAASWRMDSWVDDAIAKVRAQVGDANVLCALSGGVDSAVAATLVARAIGKQLTCIYVDTGLMRKDESAGVVAAFRDVLHLNVVHVDAKARFLARLAGVEDPEEKRIRIGHEFIAIFEEESKKIPDVRFLVQGTLYPDVIESKTPDSKAGHKIKSHHNVGGLPERMALNLVEPLRALFKDEVREAGRVLGLPNAIVERQPFPGPGLAVRIIGKVNDATLATVRDADFIVTSEIDAAIAEGKLSPRPWQYFAVLTPVRSVGVMGDGRTYANLVGVRAITSEDGMTADWARLPHDLLERISTRIINEVPGVNRVAYDITSKPPATVEWE</sequence>
<comment type="subunit">
    <text evidence="9">Homodimer.</text>
</comment>
<keyword evidence="7 9" id="KW-0067">ATP-binding</keyword>
<evidence type="ECO:0000256" key="9">
    <source>
        <dbReference type="HAMAP-Rule" id="MF_00344"/>
    </source>
</evidence>
<dbReference type="InterPro" id="IPR022955">
    <property type="entry name" value="GMP_synthase"/>
</dbReference>
<reference evidence="12 13" key="1">
    <citation type="journal article" date="2022" name="ISME Commun">
        <title>Vulcanimicrobium alpinus gen. nov. sp. nov., the first cultivated representative of the candidate phylum 'Eremiobacterota', is a metabolically versatile aerobic anoxygenic phototroph.</title>
        <authorList>
            <person name="Yabe S."/>
            <person name="Muto K."/>
            <person name="Abe K."/>
            <person name="Yokota A."/>
            <person name="Staudigel H."/>
            <person name="Tebo B.M."/>
        </authorList>
    </citation>
    <scope>NUCLEOTIDE SEQUENCE [LARGE SCALE GENOMIC DNA]</scope>
    <source>
        <strain evidence="12 13">WC8-2</strain>
    </source>
</reference>
<keyword evidence="3 9" id="KW-0436">Ligase</keyword>
<organism evidence="12 13">
    <name type="scientific">Vulcanimicrobium alpinum</name>
    <dbReference type="NCBI Taxonomy" id="3016050"/>
    <lineage>
        <taxon>Bacteria</taxon>
        <taxon>Bacillati</taxon>
        <taxon>Vulcanimicrobiota</taxon>
        <taxon>Vulcanimicrobiia</taxon>
        <taxon>Vulcanimicrobiales</taxon>
        <taxon>Vulcanimicrobiaceae</taxon>
        <taxon>Vulcanimicrobium</taxon>
    </lineage>
</organism>
<dbReference type="SUPFAM" id="SSF52402">
    <property type="entry name" value="Adenine nucleotide alpha hydrolases-like"/>
    <property type="match status" value="1"/>
</dbReference>
<name>A0AAN1XX99_UNVUL</name>
<dbReference type="FunFam" id="3.40.50.620:FF:000001">
    <property type="entry name" value="GMP synthase [glutamine-hydrolyzing]"/>
    <property type="match status" value="1"/>
</dbReference>
<feature type="binding site" evidence="10">
    <location>
        <begin position="226"/>
        <end position="232"/>
    </location>
    <ligand>
        <name>ATP</name>
        <dbReference type="ChEBI" id="CHEBI:30616"/>
    </ligand>
</feature>
<evidence type="ECO:0000256" key="3">
    <source>
        <dbReference type="ARBA" id="ARBA00022598"/>
    </source>
</evidence>
<dbReference type="EC" id="6.3.5.2" evidence="9"/>
<dbReference type="InterPro" id="IPR004739">
    <property type="entry name" value="GMP_synth_GATase"/>
</dbReference>
<comment type="function">
    <text evidence="1 9">Catalyzes the synthesis of GMP from XMP.</text>
</comment>
<evidence type="ECO:0000256" key="8">
    <source>
        <dbReference type="ARBA" id="ARBA00022962"/>
    </source>
</evidence>
<evidence type="ECO:0000256" key="10">
    <source>
        <dbReference type="PROSITE-ProRule" id="PRU00886"/>
    </source>
</evidence>
<keyword evidence="13" id="KW-1185">Reference proteome</keyword>
<keyword evidence="4 9" id="KW-0547">Nucleotide-binding</keyword>
<comment type="pathway">
    <text evidence="2 9">Purine metabolism; GMP biosynthesis; GMP from XMP (L-Gln route): step 1/1.</text>
</comment>
<dbReference type="Gene3D" id="3.30.300.10">
    <property type="match status" value="1"/>
</dbReference>
<dbReference type="AlphaFoldDB" id="A0AAN1XX99"/>
<dbReference type="SUPFAM" id="SSF52317">
    <property type="entry name" value="Class I glutamine amidotransferase-like"/>
    <property type="match status" value="1"/>
</dbReference>
<dbReference type="Pfam" id="PF03054">
    <property type="entry name" value="tRNA_Me_trans"/>
    <property type="match status" value="1"/>
</dbReference>
<dbReference type="InterPro" id="IPR017926">
    <property type="entry name" value="GATASE"/>
</dbReference>
<dbReference type="PROSITE" id="PS51273">
    <property type="entry name" value="GATASE_TYPE_1"/>
    <property type="match status" value="1"/>
</dbReference>
<dbReference type="Pfam" id="PF00958">
    <property type="entry name" value="GMP_synt_C"/>
    <property type="match status" value="1"/>
</dbReference>
<keyword evidence="5 9" id="KW-0332">GMP biosynthesis</keyword>